<reference evidence="1" key="1">
    <citation type="submission" date="2021-06" db="EMBL/GenBank/DDBJ databases">
        <authorList>
            <person name="Kallberg Y."/>
            <person name="Tangrot J."/>
            <person name="Rosling A."/>
        </authorList>
    </citation>
    <scope>NUCLEOTIDE SEQUENCE</scope>
    <source>
        <strain evidence="1">AZ414A</strain>
    </source>
</reference>
<evidence type="ECO:0000313" key="1">
    <source>
        <dbReference type="EMBL" id="CAG8511660.1"/>
    </source>
</evidence>
<organism evidence="1 2">
    <name type="scientific">Diversispora eburnea</name>
    <dbReference type="NCBI Taxonomy" id="1213867"/>
    <lineage>
        <taxon>Eukaryota</taxon>
        <taxon>Fungi</taxon>
        <taxon>Fungi incertae sedis</taxon>
        <taxon>Mucoromycota</taxon>
        <taxon>Glomeromycotina</taxon>
        <taxon>Glomeromycetes</taxon>
        <taxon>Diversisporales</taxon>
        <taxon>Diversisporaceae</taxon>
        <taxon>Diversispora</taxon>
    </lineage>
</organism>
<dbReference type="Proteomes" id="UP000789706">
    <property type="component" value="Unassembled WGS sequence"/>
</dbReference>
<protein>
    <submittedName>
        <fullName evidence="1">11850_t:CDS:1</fullName>
    </submittedName>
</protein>
<gene>
    <name evidence="1" type="ORF">DEBURN_LOCUS5208</name>
</gene>
<dbReference type="OrthoDB" id="2435927at2759"/>
<sequence length="403" mass="45964">MDISTTDDDCISYYATPPSSPMSRPFDDLDDLVNPMILNHNNNDLDTMLASMSTISNNGIFRNNSSVMSGTNVLNNNDDAFDFFQHNSSSHYPSSLRKNNITDSATITANDLIQFEEKKRIEKIGGTLNLNEINKMKNSPPPISQLQLQPRKQYPRIAKNLIKIDITHITFEYINGKPLVNLPAQHSGDLAFLNKTYNDNNTFNDIGDISICFNNMSNEALIPIDQLCGFKIGNDGKIFLRLKPDFEVIHHLHLGGYPYLLDPTILDNDPTSDGKFNQLISVILIPYNPTRDFSKLSDIESKIERVWFRTQGIRNELQKEGQKMYLTCVFPTERRAMAIPTDSPFHRLCLDLESRFELDSNNLNLRFRNKNGELIGLMDENSWKLARSEATGKSLIRLEIHIW</sequence>
<dbReference type="EMBL" id="CAJVPK010000448">
    <property type="protein sequence ID" value="CAG8511660.1"/>
    <property type="molecule type" value="Genomic_DNA"/>
</dbReference>
<name>A0A9N8ZYE1_9GLOM</name>
<proteinExistence type="predicted"/>
<evidence type="ECO:0000313" key="2">
    <source>
        <dbReference type="Proteomes" id="UP000789706"/>
    </source>
</evidence>
<accession>A0A9N8ZYE1</accession>
<keyword evidence="2" id="KW-1185">Reference proteome</keyword>
<comment type="caution">
    <text evidence="1">The sequence shown here is derived from an EMBL/GenBank/DDBJ whole genome shotgun (WGS) entry which is preliminary data.</text>
</comment>
<dbReference type="AlphaFoldDB" id="A0A9N8ZYE1"/>